<dbReference type="EMBL" id="BGPR01265177">
    <property type="protein sequence ID" value="GBM83008.1"/>
    <property type="molecule type" value="Genomic_DNA"/>
</dbReference>
<evidence type="ECO:0000313" key="1">
    <source>
        <dbReference type="EMBL" id="GBM82817.1"/>
    </source>
</evidence>
<sequence>MVSRSIVNKERNYIFPKNSTRRPKPPESGFCRTGGLRRNRAHRVKSKVQGSFSTQNWKIVIFMDFPIFLGTKSRRELGLHFGPVSAIPIKGPR</sequence>
<dbReference type="EMBL" id="BGPR01265113">
    <property type="protein sequence ID" value="GBM82844.1"/>
    <property type="molecule type" value="Genomic_DNA"/>
</dbReference>
<name>A0A4Y2IYX0_ARAVE</name>
<gene>
    <name evidence="3" type="ORF">AVEN_167674_1</name>
    <name evidence="4" type="ORF">AVEN_214365_1</name>
    <name evidence="1" type="ORF">AVEN_245964_1</name>
    <name evidence="2" type="ORF">AVEN_264962_1</name>
</gene>
<evidence type="ECO:0000313" key="2">
    <source>
        <dbReference type="EMBL" id="GBM82844.1"/>
    </source>
</evidence>
<dbReference type="EMBL" id="BGPR01265103">
    <property type="protein sequence ID" value="GBM82817.1"/>
    <property type="molecule type" value="Genomic_DNA"/>
</dbReference>
<dbReference type="Proteomes" id="UP000499080">
    <property type="component" value="Unassembled WGS sequence"/>
</dbReference>
<evidence type="ECO:0000313" key="5">
    <source>
        <dbReference type="Proteomes" id="UP000499080"/>
    </source>
</evidence>
<dbReference type="EMBL" id="BGPR01265192">
    <property type="protein sequence ID" value="GBM83049.1"/>
    <property type="molecule type" value="Genomic_DNA"/>
</dbReference>
<dbReference type="AlphaFoldDB" id="A0A4Y2IYX0"/>
<evidence type="ECO:0000313" key="3">
    <source>
        <dbReference type="EMBL" id="GBM83008.1"/>
    </source>
</evidence>
<keyword evidence="5" id="KW-1185">Reference proteome</keyword>
<comment type="caution">
    <text evidence="2">The sequence shown here is derived from an EMBL/GenBank/DDBJ whole genome shotgun (WGS) entry which is preliminary data.</text>
</comment>
<organism evidence="2 5">
    <name type="scientific">Araneus ventricosus</name>
    <name type="common">Orbweaver spider</name>
    <name type="synonym">Epeira ventricosa</name>
    <dbReference type="NCBI Taxonomy" id="182803"/>
    <lineage>
        <taxon>Eukaryota</taxon>
        <taxon>Metazoa</taxon>
        <taxon>Ecdysozoa</taxon>
        <taxon>Arthropoda</taxon>
        <taxon>Chelicerata</taxon>
        <taxon>Arachnida</taxon>
        <taxon>Araneae</taxon>
        <taxon>Araneomorphae</taxon>
        <taxon>Entelegynae</taxon>
        <taxon>Araneoidea</taxon>
        <taxon>Araneidae</taxon>
        <taxon>Araneus</taxon>
    </lineage>
</organism>
<protein>
    <submittedName>
        <fullName evidence="2">Uncharacterized protein</fullName>
    </submittedName>
</protein>
<proteinExistence type="predicted"/>
<evidence type="ECO:0000313" key="4">
    <source>
        <dbReference type="EMBL" id="GBM83049.1"/>
    </source>
</evidence>
<accession>A0A4Y2IYX0</accession>
<reference evidence="2 5" key="1">
    <citation type="journal article" date="2019" name="Sci. Rep.">
        <title>Orb-weaving spider Araneus ventricosus genome elucidates the spidroin gene catalogue.</title>
        <authorList>
            <person name="Kono N."/>
            <person name="Nakamura H."/>
            <person name="Ohtoshi R."/>
            <person name="Moran D.A.P."/>
            <person name="Shinohara A."/>
            <person name="Yoshida Y."/>
            <person name="Fujiwara M."/>
            <person name="Mori M."/>
            <person name="Tomita M."/>
            <person name="Arakawa K."/>
        </authorList>
    </citation>
    <scope>NUCLEOTIDE SEQUENCE [LARGE SCALE GENOMIC DNA]</scope>
</reference>